<dbReference type="InterPro" id="IPR002068">
    <property type="entry name" value="A-crystallin/Hsp20_dom"/>
</dbReference>
<dbReference type="PANTHER" id="PTHR11527">
    <property type="entry name" value="HEAT-SHOCK PROTEIN 20 FAMILY MEMBER"/>
    <property type="match status" value="1"/>
</dbReference>
<reference evidence="4 5" key="1">
    <citation type="submission" date="2019-09" db="EMBL/GenBank/DDBJ databases">
        <title>Draft genome sequence of Ginsengibacter sp. BR5-29.</title>
        <authorList>
            <person name="Im W.-T."/>
        </authorList>
    </citation>
    <scope>NUCLEOTIDE SEQUENCE [LARGE SCALE GENOMIC DNA]</scope>
    <source>
        <strain evidence="4 5">BR5-29</strain>
    </source>
</reference>
<dbReference type="Proteomes" id="UP000326903">
    <property type="component" value="Unassembled WGS sequence"/>
</dbReference>
<dbReference type="AlphaFoldDB" id="A0A5J5IKK9"/>
<dbReference type="CDD" id="cd06464">
    <property type="entry name" value="ACD_sHsps-like"/>
    <property type="match status" value="1"/>
</dbReference>
<evidence type="ECO:0000256" key="1">
    <source>
        <dbReference type="PROSITE-ProRule" id="PRU00285"/>
    </source>
</evidence>
<evidence type="ECO:0000259" key="3">
    <source>
        <dbReference type="PROSITE" id="PS01031"/>
    </source>
</evidence>
<keyword evidence="5" id="KW-1185">Reference proteome</keyword>
<evidence type="ECO:0000313" key="5">
    <source>
        <dbReference type="Proteomes" id="UP000326903"/>
    </source>
</evidence>
<accession>A0A5J5IKK9</accession>
<protein>
    <submittedName>
        <fullName evidence="4">Hsp20/alpha crystallin family protein</fullName>
    </submittedName>
</protein>
<organism evidence="4 5">
    <name type="scientific">Ginsengibacter hankyongi</name>
    <dbReference type="NCBI Taxonomy" id="2607284"/>
    <lineage>
        <taxon>Bacteria</taxon>
        <taxon>Pseudomonadati</taxon>
        <taxon>Bacteroidota</taxon>
        <taxon>Chitinophagia</taxon>
        <taxon>Chitinophagales</taxon>
        <taxon>Chitinophagaceae</taxon>
        <taxon>Ginsengibacter</taxon>
    </lineage>
</organism>
<dbReference type="RefSeq" id="WP_150413187.1">
    <property type="nucleotide sequence ID" value="NZ_VYQF01000001.1"/>
</dbReference>
<feature type="domain" description="SHSP" evidence="3">
    <location>
        <begin position="34"/>
        <end position="147"/>
    </location>
</feature>
<evidence type="ECO:0000256" key="2">
    <source>
        <dbReference type="RuleBase" id="RU003616"/>
    </source>
</evidence>
<name>A0A5J5IKK9_9BACT</name>
<dbReference type="Pfam" id="PF00011">
    <property type="entry name" value="HSP20"/>
    <property type="match status" value="1"/>
</dbReference>
<proteinExistence type="inferred from homology"/>
<gene>
    <name evidence="4" type="ORF">FW778_03390</name>
</gene>
<comment type="caution">
    <text evidence="4">The sequence shown here is derived from an EMBL/GenBank/DDBJ whole genome shotgun (WGS) entry which is preliminary data.</text>
</comment>
<dbReference type="InterPro" id="IPR008978">
    <property type="entry name" value="HSP20-like_chaperone"/>
</dbReference>
<dbReference type="EMBL" id="VYQF01000001">
    <property type="protein sequence ID" value="KAA9041098.1"/>
    <property type="molecule type" value="Genomic_DNA"/>
</dbReference>
<dbReference type="PROSITE" id="PS01031">
    <property type="entry name" value="SHSP"/>
    <property type="match status" value="1"/>
</dbReference>
<dbReference type="InterPro" id="IPR031107">
    <property type="entry name" value="Small_HSP"/>
</dbReference>
<dbReference type="Gene3D" id="2.60.40.790">
    <property type="match status" value="1"/>
</dbReference>
<dbReference type="SUPFAM" id="SSF49764">
    <property type="entry name" value="HSP20-like chaperones"/>
    <property type="match status" value="1"/>
</dbReference>
<comment type="similarity">
    <text evidence="1 2">Belongs to the small heat shock protein (HSP20) family.</text>
</comment>
<evidence type="ECO:0000313" key="4">
    <source>
        <dbReference type="EMBL" id="KAA9041098.1"/>
    </source>
</evidence>
<sequence length="147" mass="17003">METRALTRLNETLPSVFDEFLRPWTDLFDNGGWNLRPINVPAVNITEQPNEYLLSLAAPGMKKEDFKIDVDGNMLTISSEKEENKEEKNKKFTRKEYSYSSFSRCFSLPEEIKQENIDAKYEDGVLKITLPRKEEAKKPAVKKIAVK</sequence>